<feature type="compositionally biased region" description="Low complexity" evidence="1">
    <location>
        <begin position="350"/>
        <end position="367"/>
    </location>
</feature>
<gene>
    <name evidence="2" type="ORF">DWG14_03461</name>
</gene>
<organism evidence="2 3">
    <name type="scientific">Streptomyces griseorubiginosus</name>
    <dbReference type="NCBI Taxonomy" id="67304"/>
    <lineage>
        <taxon>Bacteria</taxon>
        <taxon>Bacillati</taxon>
        <taxon>Actinomycetota</taxon>
        <taxon>Actinomycetes</taxon>
        <taxon>Kitasatosporales</taxon>
        <taxon>Streptomycetaceae</taxon>
        <taxon>Streptomyces</taxon>
    </lineage>
</organism>
<feature type="compositionally biased region" description="Basic and acidic residues" evidence="1">
    <location>
        <begin position="318"/>
        <end position="327"/>
    </location>
</feature>
<proteinExistence type="predicted"/>
<dbReference type="KEGG" id="sge:DWG14_03461"/>
<reference evidence="2 3" key="1">
    <citation type="submission" date="2018-09" db="EMBL/GenBank/DDBJ databases">
        <title>Production of Trimethoprim by Streptomyces sp. 3E-1.</title>
        <authorList>
            <person name="Kang H.J."/>
            <person name="Kim S.B."/>
        </authorList>
    </citation>
    <scope>NUCLEOTIDE SEQUENCE [LARGE SCALE GENOMIC DNA]</scope>
    <source>
        <strain evidence="2 3">3E-1</strain>
    </source>
</reference>
<dbReference type="AlphaFoldDB" id="A0AAI8PMD7"/>
<dbReference type="RefSeq" id="WP_162952042.1">
    <property type="nucleotide sequence ID" value="NZ_CP032427.1"/>
</dbReference>
<dbReference type="Proteomes" id="UP000265765">
    <property type="component" value="Chromosome"/>
</dbReference>
<feature type="region of interest" description="Disordered" evidence="1">
    <location>
        <begin position="278"/>
        <end position="410"/>
    </location>
</feature>
<evidence type="ECO:0008006" key="4">
    <source>
        <dbReference type="Google" id="ProtNLM"/>
    </source>
</evidence>
<dbReference type="EMBL" id="CP032427">
    <property type="protein sequence ID" value="AYC39228.1"/>
    <property type="molecule type" value="Genomic_DNA"/>
</dbReference>
<name>A0AAI8PMD7_9ACTN</name>
<accession>A0AAI8PMD7</accession>
<dbReference type="SUPFAM" id="SSF69318">
    <property type="entry name" value="Integrin alpha N-terminal domain"/>
    <property type="match status" value="1"/>
</dbReference>
<feature type="region of interest" description="Disordered" evidence="1">
    <location>
        <begin position="43"/>
        <end position="70"/>
    </location>
</feature>
<dbReference type="InterPro" id="IPR028994">
    <property type="entry name" value="Integrin_alpha_N"/>
</dbReference>
<feature type="compositionally biased region" description="Acidic residues" evidence="1">
    <location>
        <begin position="328"/>
        <end position="338"/>
    </location>
</feature>
<sequence length="1177" mass="124701">MSSASWPGRLSQRHLRLLAALLALLLASATAWVLLPDHDTADGAAAKNPTRPHPRTEPEARAAAKRAGHPVEVVTARTPKTTTWANPDRTLTTRIHVMPVRTKVEGEWRAIDPTLRRRSDGKWATTATTTPVVLSGGTKKKAASAGVNQASYVHPAADTREVTSTLATLTTAGHTINLTWPGPLPAPEVESNEALYREVLPGVDLVLAATDGGFSEVLVVKSAEAAANPALKTISYGLTSPDLTMKLDSRSGSVHAYDAEGNDVAATPTMLMWDSAGKDATTDNLTHGDGGPDDPDPTPTADQSASADPTAEAGDDSDAARRRAAEDEHADTDFDDTSPEPTATTEIDGDATASAPASTPASEPDPAVTQPSGDEDAVVVPETTAIDREIPGLTGPQPGTHTSRVDPSLAGDGTITLTPDQELLTGAKTTYPVFIDPSTNTDAGNWTTAYKRGSWATATFFNGRGFNKGTNEARVGYESDTFGSSRSFFTMEWPEKVRTTSIKEATLNMKETYAWSCSKRDVEVWRTGDIDKKTSWSNQPGWSDHLDTKSYAKGYKKSCAAGNTVFDVKDAAQYAADHSLTHWTLGLQAGNEDDQYAWKKFQATNDNAGPSIDVTFNTKPNKPSKLKMSPGKCTSSTPYVTIGDNDQITFSAAVSDPDGKDDLDVFHLTLKNTTTGTVYNREDTASGKSTASVRFDNTDSSGKSVLKDGTYSWNMYVKDDMGSASSPSYTCYFKLDTVAPKTPGVSSTDFDEADVDNDSGEDEWSKATFGQSGCMKFTNWITDRVTQYKYSWNSESYDKTTKIADYNSCTTKAGEVITGNTITSVVSVTPPLAGPAILYVKAVDAAGNESVTPNSYKVFVSPKDSDETAGDITGDDKPDLLTITESTDDDGVVHDDLRAYPSGTKGDLFIGMDPSYGKATKNTAYADGCTQAVNWKSALITHLGDYYPGDGLQDLVARMGDGTLYVYPGDGYGGFNTCARLPLLLPAKGTDVGGASVDVPAPSAFDQILSAGDVTGDNRPDLFVTAGTQFWAFTGYTGASFSGARLLNDGTAWPGRDLVNVSDITGDGIADLLYRSTSGRALLRQGKADSSVKGLDVLSLATAAASSTGTDGEYAASGWSPTDMPRLLGIPDVTTDGVPDIWAHMSDGSVRLYSGGKSVVGGSTTVIGNWTGKLTFG</sequence>
<evidence type="ECO:0000256" key="1">
    <source>
        <dbReference type="SAM" id="MobiDB-lite"/>
    </source>
</evidence>
<evidence type="ECO:0000313" key="2">
    <source>
        <dbReference type="EMBL" id="AYC39228.1"/>
    </source>
</evidence>
<evidence type="ECO:0000313" key="3">
    <source>
        <dbReference type="Proteomes" id="UP000265765"/>
    </source>
</evidence>
<protein>
    <recommendedName>
        <fullName evidence="4">VCBS repeat protein</fullName>
    </recommendedName>
</protein>
<dbReference type="GeneID" id="91282382"/>